<keyword evidence="3" id="KW-1185">Reference proteome</keyword>
<comment type="caution">
    <text evidence="2">The sequence shown here is derived from an EMBL/GenBank/DDBJ whole genome shotgun (WGS) entry which is preliminary data.</text>
</comment>
<name>A0A8S1CU90_9INSE</name>
<evidence type="ECO:0000313" key="2">
    <source>
        <dbReference type="EMBL" id="CAB3372267.1"/>
    </source>
</evidence>
<dbReference type="EMBL" id="CADEPI010000071">
    <property type="protein sequence ID" value="CAB3372267.1"/>
    <property type="molecule type" value="Genomic_DNA"/>
</dbReference>
<protein>
    <submittedName>
        <fullName evidence="2">Uncharacterized protein</fullName>
    </submittedName>
</protein>
<feature type="signal peptide" evidence="1">
    <location>
        <begin position="1"/>
        <end position="21"/>
    </location>
</feature>
<organism evidence="2 3">
    <name type="scientific">Cloeon dipterum</name>
    <dbReference type="NCBI Taxonomy" id="197152"/>
    <lineage>
        <taxon>Eukaryota</taxon>
        <taxon>Metazoa</taxon>
        <taxon>Ecdysozoa</taxon>
        <taxon>Arthropoda</taxon>
        <taxon>Hexapoda</taxon>
        <taxon>Insecta</taxon>
        <taxon>Pterygota</taxon>
        <taxon>Palaeoptera</taxon>
        <taxon>Ephemeroptera</taxon>
        <taxon>Pisciforma</taxon>
        <taxon>Baetidae</taxon>
        <taxon>Cloeon</taxon>
    </lineage>
</organism>
<evidence type="ECO:0000256" key="1">
    <source>
        <dbReference type="SAM" id="SignalP"/>
    </source>
</evidence>
<feature type="chain" id="PRO_5035788456" evidence="1">
    <location>
        <begin position="22"/>
        <end position="157"/>
    </location>
</feature>
<gene>
    <name evidence="2" type="ORF">CLODIP_2_CD13285</name>
</gene>
<keyword evidence="1" id="KW-0732">Signal</keyword>
<proteinExistence type="predicted"/>
<sequence>MLSSVALVAAAILLSSSLGEAKTKAEWEKIEEMAMTTCIKELNLDKELGPNFNYDSLDNYTKVEQVPLNIRCLFKCSEEKFTGQSMTDMKKYLEKGMDYYKDMFKNENWSASKIKDFTKEVDNCNARALKNYNNNCDIATDLCICEMQVLKKFEKIK</sequence>
<dbReference type="AlphaFoldDB" id="A0A8S1CU90"/>
<reference evidence="2 3" key="1">
    <citation type="submission" date="2020-04" db="EMBL/GenBank/DDBJ databases">
        <authorList>
            <person name="Alioto T."/>
            <person name="Alioto T."/>
            <person name="Gomez Garrido J."/>
        </authorList>
    </citation>
    <scope>NUCLEOTIDE SEQUENCE [LARGE SCALE GENOMIC DNA]</scope>
</reference>
<accession>A0A8S1CU90</accession>
<evidence type="ECO:0000313" key="3">
    <source>
        <dbReference type="Proteomes" id="UP000494165"/>
    </source>
</evidence>
<dbReference type="Proteomes" id="UP000494165">
    <property type="component" value="Unassembled WGS sequence"/>
</dbReference>